<evidence type="ECO:0000313" key="1">
    <source>
        <dbReference type="EMBL" id="OXB94779.1"/>
    </source>
</evidence>
<dbReference type="Proteomes" id="UP000198394">
    <property type="component" value="Unassembled WGS sequence"/>
</dbReference>
<accession>A0A226QTN6</accession>
<evidence type="ECO:0000313" key="2">
    <source>
        <dbReference type="Proteomes" id="UP000198394"/>
    </source>
</evidence>
<keyword evidence="2" id="KW-1185">Reference proteome</keyword>
<organism evidence="1 2">
    <name type="scientific">Parageobacillus galactosidasius</name>
    <dbReference type="NCBI Taxonomy" id="883812"/>
    <lineage>
        <taxon>Bacteria</taxon>
        <taxon>Bacillati</taxon>
        <taxon>Bacillota</taxon>
        <taxon>Bacilli</taxon>
        <taxon>Bacillales</taxon>
        <taxon>Anoxybacillaceae</taxon>
        <taxon>Parageobacillus</taxon>
    </lineage>
</organism>
<proteinExistence type="predicted"/>
<gene>
    <name evidence="1" type="ORF">B9L23_07910</name>
</gene>
<dbReference type="EMBL" id="NDYL01000001">
    <property type="protein sequence ID" value="OXB94779.1"/>
    <property type="molecule type" value="Genomic_DNA"/>
</dbReference>
<name>A0A226QTN6_9BACL</name>
<protein>
    <submittedName>
        <fullName evidence="1">Uncharacterized protein</fullName>
    </submittedName>
</protein>
<comment type="caution">
    <text evidence="1">The sequence shown here is derived from an EMBL/GenBank/DDBJ whole genome shotgun (WGS) entry which is preliminary data.</text>
</comment>
<sequence length="141" mass="15079">MATAKEPTNSRGLIQRLNGPLGYAAVGLDSYMRIKEGESVPVAVGKALFTNALWAMVPGGMVGAVGLSLGFTAAQAVPMIANWIDQKRAALNQQRSQFGGNFQSTQAQQMMMNHGINQIVSARSQLAASMTNHARNAQRVY</sequence>
<dbReference type="AlphaFoldDB" id="A0A226QTN6"/>
<reference evidence="1 2" key="1">
    <citation type="submission" date="2017-04" db="EMBL/GenBank/DDBJ databases">
        <title>The genome sequence of Parageobacillus galactosidasius DSM 18751.</title>
        <authorList>
            <person name="Ramaloko W.T."/>
            <person name="Koen N."/>
            <person name="Polliack S."/>
            <person name="Aliyu H."/>
            <person name="Lebre P."/>
            <person name="Mohr T."/>
            <person name="Oswald F."/>
            <person name="Zwick M."/>
            <person name="Neumann A."/>
            <person name="Syldatk C."/>
            <person name="Cowan D."/>
            <person name="De Maayer P."/>
        </authorList>
    </citation>
    <scope>NUCLEOTIDE SEQUENCE [LARGE SCALE GENOMIC DNA]</scope>
    <source>
        <strain evidence="1 2">DSM 18751</strain>
    </source>
</reference>
<dbReference type="RefSeq" id="WP_089097233.1">
    <property type="nucleotide sequence ID" value="NZ_NDYL01000001.1"/>
</dbReference>